<feature type="transmembrane region" description="Helical" evidence="15">
    <location>
        <begin position="110"/>
        <end position="130"/>
    </location>
</feature>
<organism evidence="18 19">
    <name type="scientific">Aeromicrobium yanjiei</name>
    <dbReference type="NCBI Taxonomy" id="2662028"/>
    <lineage>
        <taxon>Bacteria</taxon>
        <taxon>Bacillati</taxon>
        <taxon>Actinomycetota</taxon>
        <taxon>Actinomycetes</taxon>
        <taxon>Propionibacteriales</taxon>
        <taxon>Nocardioidaceae</taxon>
        <taxon>Aeromicrobium</taxon>
    </lineage>
</organism>
<dbReference type="GO" id="GO:0030288">
    <property type="term" value="C:outer membrane-bounded periplasmic space"/>
    <property type="evidence" value="ECO:0007669"/>
    <property type="project" value="TreeGrafter"/>
</dbReference>
<dbReference type="GO" id="GO:0008360">
    <property type="term" value="P:regulation of cell shape"/>
    <property type="evidence" value="ECO:0007669"/>
    <property type="project" value="UniProtKB-KW"/>
</dbReference>
<keyword evidence="4" id="KW-0645">Protease</keyword>
<sequence length="800" mass="86151">MCCPVLTYGAVCYIETIHRSSICANTPGGVSRDTDGPCDSAFFGRFGTLDGADPHLGSSMEVDGPLATQRKRTTTKSGRAAGGSGFGNRVKGFGRRIGGRGPWWSKLIRWVAFLGVAGALALAATFFILYRAIAIPDANADFQTQTTQVYYSDGKHKLGEFARQDRESISIDEVPASMQAAAIAAEDRSFYSNRGIDIKGIIRAARDNTTSGSVQSGGSTITQQYVKILYLTQERSYSRKVKEAILSVKIHNQLSKKEILEGYLNTIYFGNGAYGVEVASQTYFGKPASKLNYAQSALLATIINSPSYYDPYAEGAKDRIQPRFSYVLNGMVKSGAITAEQAAKFSDRIPSVVDKKNSSRFSGSKGYLLSLVQNQMQSLDFTDDQIYGGGLRIVTTFDYNKQKKAIESVKALRPDAKELHQALVSVQPGTGAVRAMYGGRDYLKNQVNWATAPTQPGSTFKAFAVIAALEDGYSLTTRLNGNSPLFKDGKEIAFNQGDSLGKSFGFIPLSTATQESVNTAFVDLVDQMEDGPDKVIKAAQQAGIPKRLLDRERKNENGSFPLVTPLGYFGVAPVDMANAYATLAAGGKRADWFVIQKVSDYRGDSLYKHEVKTKQTIPEDVAADTIAALQGVVRSGTGTNGNTVCTTAGKTGTATAGPDDDQHVSSSWFAGFTPKLATAVMYNRGKLGNADLEGYMVPFFGGQIPAKTFKLYMDQVLDPSDCGTFPPPANLQSDKGPVYREPAPKPERTTKPKPKPEPTRTTPSPTTPKPTAPQPTAPDPTQPTTPATPAPTTPSPQSRE</sequence>
<evidence type="ECO:0000256" key="6">
    <source>
        <dbReference type="ARBA" id="ARBA00022679"/>
    </source>
</evidence>
<dbReference type="Pfam" id="PF00912">
    <property type="entry name" value="Transgly"/>
    <property type="match status" value="1"/>
</dbReference>
<dbReference type="KEGG" id="aef:GEV26_17715"/>
<comment type="similarity">
    <text evidence="1">In the C-terminal section; belongs to the transpeptidase family.</text>
</comment>
<keyword evidence="11" id="KW-0961">Cell wall biogenesis/degradation</keyword>
<reference evidence="18 19" key="1">
    <citation type="submission" date="2019-11" db="EMBL/GenBank/DDBJ databases">
        <authorList>
            <person name="Li J."/>
        </authorList>
    </citation>
    <scope>NUCLEOTIDE SEQUENCE [LARGE SCALE GENOMIC DNA]</scope>
    <source>
        <strain evidence="18 19">MF47</strain>
    </source>
</reference>
<feature type="compositionally biased region" description="Pro residues" evidence="14">
    <location>
        <begin position="765"/>
        <end position="794"/>
    </location>
</feature>
<dbReference type="FunFam" id="1.10.3810.10:FF:000001">
    <property type="entry name" value="Penicillin-binding protein 1A"/>
    <property type="match status" value="1"/>
</dbReference>
<keyword evidence="3" id="KW-0121">Carboxypeptidase</keyword>
<keyword evidence="15" id="KW-1133">Transmembrane helix</keyword>
<evidence type="ECO:0000256" key="10">
    <source>
        <dbReference type="ARBA" id="ARBA00023268"/>
    </source>
</evidence>
<dbReference type="AlphaFoldDB" id="A0A5Q2MNZ5"/>
<dbReference type="Gene3D" id="1.10.3810.10">
    <property type="entry name" value="Biosynthetic peptidoglycan transglycosylase-like"/>
    <property type="match status" value="1"/>
</dbReference>
<dbReference type="GO" id="GO:0009002">
    <property type="term" value="F:serine-type D-Ala-D-Ala carboxypeptidase activity"/>
    <property type="evidence" value="ECO:0007669"/>
    <property type="project" value="UniProtKB-EC"/>
</dbReference>
<dbReference type="InterPro" id="IPR012338">
    <property type="entry name" value="Beta-lactam/transpept-like"/>
</dbReference>
<dbReference type="GO" id="GO:0071555">
    <property type="term" value="P:cell wall organization"/>
    <property type="evidence" value="ECO:0007669"/>
    <property type="project" value="UniProtKB-KW"/>
</dbReference>
<feature type="domain" description="Penicillin-binding protein transpeptidase" evidence="16">
    <location>
        <begin position="423"/>
        <end position="686"/>
    </location>
</feature>
<feature type="region of interest" description="Disordered" evidence="14">
    <location>
        <begin position="723"/>
        <end position="800"/>
    </location>
</feature>
<keyword evidence="15" id="KW-0472">Membrane</keyword>
<evidence type="ECO:0000256" key="12">
    <source>
        <dbReference type="ARBA" id="ARBA00034000"/>
    </source>
</evidence>
<dbReference type="PANTHER" id="PTHR32282:SF34">
    <property type="entry name" value="PENICILLIN-BINDING PROTEIN 1A"/>
    <property type="match status" value="1"/>
</dbReference>
<accession>A0A5Q2MNZ5</accession>
<dbReference type="Gene3D" id="3.40.710.10">
    <property type="entry name" value="DD-peptidase/beta-lactamase superfamily"/>
    <property type="match status" value="1"/>
</dbReference>
<comment type="catalytic activity">
    <reaction evidence="13">
        <text>[GlcNAc-(1-&gt;4)-Mur2Ac(oyl-L-Ala-gamma-D-Glu-L-Lys-D-Ala-D-Ala)](n)-di-trans,octa-cis-undecaprenyl diphosphate + beta-D-GlcNAc-(1-&gt;4)-Mur2Ac(oyl-L-Ala-gamma-D-Glu-L-Lys-D-Ala-D-Ala)-di-trans,octa-cis-undecaprenyl diphosphate = [GlcNAc-(1-&gt;4)-Mur2Ac(oyl-L-Ala-gamma-D-Glu-L-Lys-D-Ala-D-Ala)](n+1)-di-trans,octa-cis-undecaprenyl diphosphate + di-trans,octa-cis-undecaprenyl diphosphate + H(+)</text>
        <dbReference type="Rhea" id="RHEA:23708"/>
        <dbReference type="Rhea" id="RHEA-COMP:9602"/>
        <dbReference type="Rhea" id="RHEA-COMP:9603"/>
        <dbReference type="ChEBI" id="CHEBI:15378"/>
        <dbReference type="ChEBI" id="CHEBI:58405"/>
        <dbReference type="ChEBI" id="CHEBI:60033"/>
        <dbReference type="ChEBI" id="CHEBI:78435"/>
        <dbReference type="EC" id="2.4.99.28"/>
    </reaction>
</comment>
<feature type="domain" description="Glycosyl transferase family 51" evidence="17">
    <location>
        <begin position="157"/>
        <end position="331"/>
    </location>
</feature>
<evidence type="ECO:0000256" key="9">
    <source>
        <dbReference type="ARBA" id="ARBA00022984"/>
    </source>
</evidence>
<evidence type="ECO:0000256" key="1">
    <source>
        <dbReference type="ARBA" id="ARBA00007090"/>
    </source>
</evidence>
<keyword evidence="5" id="KW-0328">Glycosyltransferase</keyword>
<evidence type="ECO:0000256" key="3">
    <source>
        <dbReference type="ARBA" id="ARBA00022645"/>
    </source>
</evidence>
<feature type="region of interest" description="Disordered" evidence="14">
    <location>
        <begin position="61"/>
        <end position="81"/>
    </location>
</feature>
<evidence type="ECO:0000256" key="15">
    <source>
        <dbReference type="SAM" id="Phobius"/>
    </source>
</evidence>
<keyword evidence="8" id="KW-0133">Cell shape</keyword>
<name>A0A5Q2MNZ5_9ACTN</name>
<comment type="similarity">
    <text evidence="2">In the N-terminal section; belongs to the glycosyltransferase 51 family.</text>
</comment>
<keyword evidence="15" id="KW-0812">Transmembrane</keyword>
<dbReference type="InterPro" id="IPR001264">
    <property type="entry name" value="Glyco_trans_51"/>
</dbReference>
<dbReference type="GO" id="GO:0009252">
    <property type="term" value="P:peptidoglycan biosynthetic process"/>
    <property type="evidence" value="ECO:0007669"/>
    <property type="project" value="UniProtKB-KW"/>
</dbReference>
<gene>
    <name evidence="18" type="ORF">GEV26_17715</name>
</gene>
<dbReference type="InterPro" id="IPR001460">
    <property type="entry name" value="PCN-bd_Tpept"/>
</dbReference>
<evidence type="ECO:0000256" key="7">
    <source>
        <dbReference type="ARBA" id="ARBA00022801"/>
    </source>
</evidence>
<evidence type="ECO:0000313" key="18">
    <source>
        <dbReference type="EMBL" id="QGG43066.1"/>
    </source>
</evidence>
<dbReference type="EMBL" id="CP045737">
    <property type="protein sequence ID" value="QGG43066.1"/>
    <property type="molecule type" value="Genomic_DNA"/>
</dbReference>
<evidence type="ECO:0000256" key="11">
    <source>
        <dbReference type="ARBA" id="ARBA00023316"/>
    </source>
</evidence>
<comment type="catalytic activity">
    <reaction evidence="12">
        <text>Preferential cleavage: (Ac)2-L-Lys-D-Ala-|-D-Ala. Also transpeptidation of peptidyl-alanyl moieties that are N-acyl substituents of D-alanine.</text>
        <dbReference type="EC" id="3.4.16.4"/>
    </reaction>
</comment>
<evidence type="ECO:0000256" key="2">
    <source>
        <dbReference type="ARBA" id="ARBA00007739"/>
    </source>
</evidence>
<dbReference type="GO" id="GO:0008955">
    <property type="term" value="F:peptidoglycan glycosyltransferase activity"/>
    <property type="evidence" value="ECO:0007669"/>
    <property type="project" value="UniProtKB-EC"/>
</dbReference>
<dbReference type="InterPro" id="IPR050396">
    <property type="entry name" value="Glycosyltr_51/Transpeptidase"/>
</dbReference>
<keyword evidence="7" id="KW-0378">Hydrolase</keyword>
<dbReference type="GO" id="GO:0006508">
    <property type="term" value="P:proteolysis"/>
    <property type="evidence" value="ECO:0007669"/>
    <property type="project" value="UniProtKB-KW"/>
</dbReference>
<keyword evidence="10" id="KW-0511">Multifunctional enzyme</keyword>
<evidence type="ECO:0000313" key="19">
    <source>
        <dbReference type="Proteomes" id="UP000392064"/>
    </source>
</evidence>
<dbReference type="InterPro" id="IPR023346">
    <property type="entry name" value="Lysozyme-like_dom_sf"/>
</dbReference>
<dbReference type="SUPFAM" id="SSF53955">
    <property type="entry name" value="Lysozyme-like"/>
    <property type="match status" value="1"/>
</dbReference>
<keyword evidence="19" id="KW-1185">Reference proteome</keyword>
<keyword evidence="9" id="KW-0573">Peptidoglycan synthesis</keyword>
<evidence type="ECO:0000259" key="17">
    <source>
        <dbReference type="Pfam" id="PF00912"/>
    </source>
</evidence>
<protein>
    <submittedName>
        <fullName evidence="18">Penicillin-binding protein</fullName>
    </submittedName>
</protein>
<dbReference type="Proteomes" id="UP000392064">
    <property type="component" value="Chromosome"/>
</dbReference>
<dbReference type="GO" id="GO:0008658">
    <property type="term" value="F:penicillin binding"/>
    <property type="evidence" value="ECO:0007669"/>
    <property type="project" value="InterPro"/>
</dbReference>
<dbReference type="SUPFAM" id="SSF56601">
    <property type="entry name" value="beta-lactamase/transpeptidase-like"/>
    <property type="match status" value="1"/>
</dbReference>
<dbReference type="Pfam" id="PF00905">
    <property type="entry name" value="Transpeptidase"/>
    <property type="match status" value="1"/>
</dbReference>
<dbReference type="InterPro" id="IPR036950">
    <property type="entry name" value="PBP_transglycosylase"/>
</dbReference>
<evidence type="ECO:0000256" key="14">
    <source>
        <dbReference type="SAM" id="MobiDB-lite"/>
    </source>
</evidence>
<evidence type="ECO:0000259" key="16">
    <source>
        <dbReference type="Pfam" id="PF00905"/>
    </source>
</evidence>
<evidence type="ECO:0000256" key="8">
    <source>
        <dbReference type="ARBA" id="ARBA00022960"/>
    </source>
</evidence>
<feature type="compositionally biased region" description="Basic and acidic residues" evidence="14">
    <location>
        <begin position="742"/>
        <end position="758"/>
    </location>
</feature>
<proteinExistence type="inferred from homology"/>
<dbReference type="PANTHER" id="PTHR32282">
    <property type="entry name" value="BINDING PROTEIN TRANSPEPTIDASE, PUTATIVE-RELATED"/>
    <property type="match status" value="1"/>
</dbReference>
<evidence type="ECO:0000256" key="13">
    <source>
        <dbReference type="ARBA" id="ARBA00049902"/>
    </source>
</evidence>
<evidence type="ECO:0000256" key="5">
    <source>
        <dbReference type="ARBA" id="ARBA00022676"/>
    </source>
</evidence>
<evidence type="ECO:0000256" key="4">
    <source>
        <dbReference type="ARBA" id="ARBA00022670"/>
    </source>
</evidence>
<keyword evidence="6" id="KW-0808">Transferase</keyword>